<dbReference type="GO" id="GO:0004553">
    <property type="term" value="F:hydrolase activity, hydrolyzing O-glycosyl compounds"/>
    <property type="evidence" value="ECO:0007669"/>
    <property type="project" value="InterPro"/>
</dbReference>
<sequence>MFERCHSCTSSWLILAMMIFVMIHVVLVSAASLGNIKIDDRRELNERPTMVRSSHHHYDYSTIKRNDPYKFSGAIPTSQYIVMSRSDTPTGMSGILQLKNGTGGPYGNDISQLLFTVTYMTDAIVHIKITDKDQKRWQADKYVLNENLTNLKKSAAGNIYQVTIAKVGEPFYFTIRRNVGQSAPIFDTANRPFIFSDQYISIGTELAPDYYGGEPNIYGLGERIDCFRLNITDNEFIIWNNDNGNAEKMNLYGSHPFYLYATPNSEAHGVFLLNSNAMSIRTEYQNSAKYLQYQTIGGVLDFYFFLGPSAESVIQQYHSIIGKPHFPPMWAFGFHQCRWGYHTLDDVKAVVQGYDNNQLPLDAMWTDIDYMYQYWDFTFDPTRFPINDVRNFVTNDLKQKGRKYVVIVDPGIPIVDLTKNSYEPFELGLSLDIFIKQGSSNGYVNHTVWPGNCYFPDFSNPLCKDHYWKPLVHGFLALSGVGGLWIDMNEPATLDFYIPNQNSLNFPPFVPGASNEPLFHKTIDLDSRMSATTHYNAHNLYGFLEAKATAEALKTYYNKRPFVLTRSSFAGSGHYVSHWTGDNDSTFESMRTSIASILLNGMFGFAHVGSDIGGFNGETTKELLIRWMQLGSLYPFSRNHNAIGMRSQEPFAFDQQTTDISRKYLLNRYSLLPYIYTTHALVHMNGGAAAKPLFFAFPYDKQVYGISEQFLFGDALLVSPVLYYQQTVVHAYFPSSSVWYDYYCGQQVHPGKDGYADVNAPLDTMPIHIRGGYIIPKQTPGLNTVQQQFNPYSLVIALDSNQNAQGHLFLDDGESIDSISGGKYTMISFNSTRVSSSQYVIQAMPIVNGYSESGKLSLTSITTIGIQGRNICFVNVNGQPWAGFGYQPNIGLLLIQNLSLSLSSSWKITFQTC</sequence>
<dbReference type="CDD" id="cd06602">
    <property type="entry name" value="GH31_MGAM_SI_GAA"/>
    <property type="match status" value="1"/>
</dbReference>
<evidence type="ECO:0000256" key="7">
    <source>
        <dbReference type="SAM" id="Phobius"/>
    </source>
</evidence>
<dbReference type="VEuPathDB" id="AmoebaDB:FDP41_013097"/>
<keyword evidence="2 6" id="KW-0378">Hydrolase</keyword>
<dbReference type="InterPro" id="IPR030458">
    <property type="entry name" value="Glyco_hydro_31_AS"/>
</dbReference>
<feature type="transmembrane region" description="Helical" evidence="7">
    <location>
        <begin position="12"/>
        <end position="33"/>
    </location>
</feature>
<keyword evidence="3" id="KW-0325">Glycoprotein</keyword>
<dbReference type="Pfam" id="PF21365">
    <property type="entry name" value="Glyco_hydro_31_3rd"/>
    <property type="match status" value="1"/>
</dbReference>
<evidence type="ECO:0000256" key="6">
    <source>
        <dbReference type="RuleBase" id="RU361185"/>
    </source>
</evidence>
<evidence type="ECO:0000313" key="11">
    <source>
        <dbReference type="EMBL" id="KAF0980614.1"/>
    </source>
</evidence>
<evidence type="ECO:0000256" key="4">
    <source>
        <dbReference type="ARBA" id="ARBA00023295"/>
    </source>
</evidence>
<keyword evidence="7" id="KW-0472">Membrane</keyword>
<dbReference type="GO" id="GO:0005975">
    <property type="term" value="P:carbohydrate metabolic process"/>
    <property type="evidence" value="ECO:0007669"/>
    <property type="project" value="InterPro"/>
</dbReference>
<dbReference type="OMA" id="QCKYGYW"/>
<reference evidence="11 12" key="1">
    <citation type="journal article" date="2019" name="Sci. Rep.">
        <title>Nanopore sequencing improves the draft genome of the human pathogenic amoeba Naegleria fowleri.</title>
        <authorList>
            <person name="Liechti N."/>
            <person name="Schurch N."/>
            <person name="Bruggmann R."/>
            <person name="Wittwer M."/>
        </authorList>
    </citation>
    <scope>NUCLEOTIDE SEQUENCE [LARGE SCALE GENOMIC DNA]</scope>
    <source>
        <strain evidence="11 12">ATCC 30894</strain>
    </source>
</reference>
<dbReference type="InterPro" id="IPR017853">
    <property type="entry name" value="GH"/>
</dbReference>
<comment type="similarity">
    <text evidence="1 6">Belongs to the glycosyl hydrolase 31 family.</text>
</comment>
<organism evidence="11 12">
    <name type="scientific">Naegleria fowleri</name>
    <name type="common">Brain eating amoeba</name>
    <dbReference type="NCBI Taxonomy" id="5763"/>
    <lineage>
        <taxon>Eukaryota</taxon>
        <taxon>Discoba</taxon>
        <taxon>Heterolobosea</taxon>
        <taxon>Tetramitia</taxon>
        <taxon>Eutetramitia</taxon>
        <taxon>Vahlkampfiidae</taxon>
        <taxon>Naegleria</taxon>
    </lineage>
</organism>
<dbReference type="VEuPathDB" id="AmoebaDB:NF0110040"/>
<keyword evidence="4 6" id="KW-0326">Glycosidase</keyword>
<dbReference type="SUPFAM" id="SSF74650">
    <property type="entry name" value="Galactose mutarotase-like"/>
    <property type="match status" value="1"/>
</dbReference>
<evidence type="ECO:0000256" key="2">
    <source>
        <dbReference type="ARBA" id="ARBA00022801"/>
    </source>
</evidence>
<dbReference type="RefSeq" id="XP_044565327.1">
    <property type="nucleotide sequence ID" value="XM_044703689.1"/>
</dbReference>
<dbReference type="Gene3D" id="2.60.40.1180">
    <property type="entry name" value="Golgi alpha-mannosidase II"/>
    <property type="match status" value="2"/>
</dbReference>
<dbReference type="EMBL" id="VFQX01000017">
    <property type="protein sequence ID" value="KAF0980614.1"/>
    <property type="molecule type" value="Genomic_DNA"/>
</dbReference>
<dbReference type="GO" id="GO:0030246">
    <property type="term" value="F:carbohydrate binding"/>
    <property type="evidence" value="ECO:0007669"/>
    <property type="project" value="InterPro"/>
</dbReference>
<dbReference type="Pfam" id="PF01055">
    <property type="entry name" value="Glyco_hydro_31_2nd"/>
    <property type="match status" value="1"/>
</dbReference>
<dbReference type="Proteomes" id="UP000444721">
    <property type="component" value="Unassembled WGS sequence"/>
</dbReference>
<feature type="domain" description="Glycoside hydrolase family 31 N-terminal" evidence="9">
    <location>
        <begin position="116"/>
        <end position="279"/>
    </location>
</feature>
<dbReference type="SUPFAM" id="SSF51011">
    <property type="entry name" value="Glycosyl hydrolase domain"/>
    <property type="match status" value="1"/>
</dbReference>
<evidence type="ECO:0000256" key="5">
    <source>
        <dbReference type="ARBA" id="ARBA00041343"/>
    </source>
</evidence>
<dbReference type="Gene3D" id="3.20.20.80">
    <property type="entry name" value="Glycosidases"/>
    <property type="match status" value="1"/>
</dbReference>
<dbReference type="InterPro" id="IPR025887">
    <property type="entry name" value="Glyco_hydro_31_N_dom"/>
</dbReference>
<dbReference type="OrthoDB" id="5839090at2759"/>
<dbReference type="PROSITE" id="PS00129">
    <property type="entry name" value="GLYCOSYL_HYDROL_F31_1"/>
    <property type="match status" value="1"/>
</dbReference>
<feature type="domain" description="Glycosyl hydrolase family 31 C-terminal" evidence="10">
    <location>
        <begin position="689"/>
        <end position="775"/>
    </location>
</feature>
<dbReference type="InterPro" id="IPR011013">
    <property type="entry name" value="Gal_mutarotase_sf_dom"/>
</dbReference>
<keyword evidence="12" id="KW-1185">Reference proteome</keyword>
<name>A0A6A5C246_NAEFO</name>
<gene>
    <name evidence="11" type="ORF">FDP41_013097</name>
</gene>
<evidence type="ECO:0000259" key="8">
    <source>
        <dbReference type="Pfam" id="PF01055"/>
    </source>
</evidence>
<dbReference type="VEuPathDB" id="AmoebaDB:NfTy_035390"/>
<dbReference type="InterPro" id="IPR048395">
    <property type="entry name" value="Glyco_hydro_31_C"/>
</dbReference>
<evidence type="ECO:0000313" key="12">
    <source>
        <dbReference type="Proteomes" id="UP000444721"/>
    </source>
</evidence>
<keyword evidence="7" id="KW-0812">Transmembrane</keyword>
<feature type="domain" description="Glycoside hydrolase family 31 TIM barrel" evidence="8">
    <location>
        <begin position="324"/>
        <end position="677"/>
    </location>
</feature>
<evidence type="ECO:0000256" key="1">
    <source>
        <dbReference type="ARBA" id="ARBA00007806"/>
    </source>
</evidence>
<dbReference type="Pfam" id="PF13802">
    <property type="entry name" value="Gal_mutarotas_2"/>
    <property type="match status" value="1"/>
</dbReference>
<dbReference type="InterPro" id="IPR000322">
    <property type="entry name" value="Glyco_hydro_31_TIM"/>
</dbReference>
<dbReference type="PANTHER" id="PTHR22762:SF133">
    <property type="entry name" value="P-TYPE DOMAIN-CONTAINING PROTEIN"/>
    <property type="match status" value="1"/>
</dbReference>
<comment type="caution">
    <text evidence="11">The sequence shown here is derived from an EMBL/GenBank/DDBJ whole genome shotgun (WGS) entry which is preliminary data.</text>
</comment>
<evidence type="ECO:0000259" key="10">
    <source>
        <dbReference type="Pfam" id="PF21365"/>
    </source>
</evidence>
<protein>
    <recommendedName>
        <fullName evidence="5">Maltase</fullName>
    </recommendedName>
</protein>
<dbReference type="PANTHER" id="PTHR22762">
    <property type="entry name" value="ALPHA-GLUCOSIDASE"/>
    <property type="match status" value="1"/>
</dbReference>
<accession>A0A6A5C246</accession>
<dbReference type="GeneID" id="68120312"/>
<dbReference type="CDD" id="cd14752">
    <property type="entry name" value="GH31_N"/>
    <property type="match status" value="1"/>
</dbReference>
<evidence type="ECO:0000259" key="9">
    <source>
        <dbReference type="Pfam" id="PF13802"/>
    </source>
</evidence>
<dbReference type="InterPro" id="IPR013780">
    <property type="entry name" value="Glyco_hydro_b"/>
</dbReference>
<evidence type="ECO:0000256" key="3">
    <source>
        <dbReference type="ARBA" id="ARBA00023180"/>
    </source>
</evidence>
<proteinExistence type="inferred from homology"/>
<dbReference type="AlphaFoldDB" id="A0A6A5C246"/>
<dbReference type="SUPFAM" id="SSF51445">
    <property type="entry name" value="(Trans)glycosidases"/>
    <property type="match status" value="1"/>
</dbReference>
<keyword evidence="7" id="KW-1133">Transmembrane helix</keyword>
<dbReference type="Gene3D" id="2.60.40.1760">
    <property type="entry name" value="glycosyl hydrolase (family 31)"/>
    <property type="match status" value="1"/>
</dbReference>